<dbReference type="CDD" id="cd02696">
    <property type="entry name" value="MurNAc-LAA"/>
    <property type="match status" value="1"/>
</dbReference>
<keyword evidence="1" id="KW-0378">Hydrolase</keyword>
<dbReference type="GO" id="GO:0009253">
    <property type="term" value="P:peptidoglycan catabolic process"/>
    <property type="evidence" value="ECO:0007669"/>
    <property type="project" value="InterPro"/>
</dbReference>
<feature type="domain" description="MurNAc-LAA" evidence="2">
    <location>
        <begin position="62"/>
        <end position="171"/>
    </location>
</feature>
<dbReference type="AlphaFoldDB" id="A0A0V8QHM9"/>
<dbReference type="PANTHER" id="PTHR30404:SF0">
    <property type="entry name" value="N-ACETYLMURAMOYL-L-ALANINE AMIDASE AMIC"/>
    <property type="match status" value="1"/>
</dbReference>
<evidence type="ECO:0000259" key="2">
    <source>
        <dbReference type="SMART" id="SM00646"/>
    </source>
</evidence>
<dbReference type="InterPro" id="IPR002508">
    <property type="entry name" value="MurNAc-LAA_cat"/>
</dbReference>
<keyword evidence="4" id="KW-1185">Reference proteome</keyword>
<sequence length="174" mass="19104">MFKVMVDAGHGGFDNGATYEGRREKDDTLRLALEVGRILEENGVDVAFTRTEDIYQSPSAKARIANNSGADLLVSIHRNAAYAPNTYNGVQTLIYNTGDIKETIANNINEELAEVGFQNLGTEVRQNLAVLRQSQMPAVLVEAGFIDSDKDNEIFDESFYETANAIAQGILRSI</sequence>
<evidence type="ECO:0000313" key="4">
    <source>
        <dbReference type="Proteomes" id="UP000054874"/>
    </source>
</evidence>
<name>A0A0V8QHM9_9FIRM</name>
<dbReference type="OrthoDB" id="9806267at2"/>
<dbReference type="InterPro" id="IPR050695">
    <property type="entry name" value="N-acetylmuramoyl_amidase_3"/>
</dbReference>
<organism evidence="3 4">
    <name type="scientific">Acetivibrio ethanolgignens</name>
    <dbReference type="NCBI Taxonomy" id="290052"/>
    <lineage>
        <taxon>Bacteria</taxon>
        <taxon>Bacillati</taxon>
        <taxon>Bacillota</taxon>
        <taxon>Clostridia</taxon>
        <taxon>Eubacteriales</taxon>
        <taxon>Oscillospiraceae</taxon>
        <taxon>Acetivibrio</taxon>
    </lineage>
</organism>
<dbReference type="Pfam" id="PF01520">
    <property type="entry name" value="Amidase_3"/>
    <property type="match status" value="1"/>
</dbReference>
<gene>
    <name evidence="3" type="ORF">ASU35_06605</name>
</gene>
<dbReference type="GO" id="GO:0030288">
    <property type="term" value="C:outer membrane-bounded periplasmic space"/>
    <property type="evidence" value="ECO:0007669"/>
    <property type="project" value="TreeGrafter"/>
</dbReference>
<protein>
    <submittedName>
        <fullName evidence="3">N-acetylmuramoyl-L-alanine amidase</fullName>
    </submittedName>
</protein>
<reference evidence="3 4" key="1">
    <citation type="submission" date="2015-11" db="EMBL/GenBank/DDBJ databases">
        <title>Butyribacter intestini gen. nov., sp. nov., a butyric acid-producing bacterium of the family Lachnospiraceae isolated from the human faeces.</title>
        <authorList>
            <person name="Zou Y."/>
            <person name="Xue W."/>
            <person name="Luo G."/>
            <person name="Lv M."/>
        </authorList>
    </citation>
    <scope>NUCLEOTIDE SEQUENCE [LARGE SCALE GENOMIC DNA]</scope>
    <source>
        <strain evidence="3 4">ACET-33324</strain>
    </source>
</reference>
<dbReference type="GO" id="GO:0008745">
    <property type="term" value="F:N-acetylmuramoyl-L-alanine amidase activity"/>
    <property type="evidence" value="ECO:0007669"/>
    <property type="project" value="InterPro"/>
</dbReference>
<evidence type="ECO:0000313" key="3">
    <source>
        <dbReference type="EMBL" id="KSV60072.1"/>
    </source>
</evidence>
<dbReference type="SUPFAM" id="SSF53187">
    <property type="entry name" value="Zn-dependent exopeptidases"/>
    <property type="match status" value="1"/>
</dbReference>
<dbReference type="SMART" id="SM00646">
    <property type="entry name" value="Ami_3"/>
    <property type="match status" value="1"/>
</dbReference>
<dbReference type="Proteomes" id="UP000054874">
    <property type="component" value="Unassembled WGS sequence"/>
</dbReference>
<accession>A0A0V8QHM9</accession>
<evidence type="ECO:0000256" key="1">
    <source>
        <dbReference type="ARBA" id="ARBA00022801"/>
    </source>
</evidence>
<dbReference type="STRING" id="290052.ASU35_06605"/>
<proteinExistence type="predicted"/>
<dbReference type="PANTHER" id="PTHR30404">
    <property type="entry name" value="N-ACETYLMURAMOYL-L-ALANINE AMIDASE"/>
    <property type="match status" value="1"/>
</dbReference>
<dbReference type="EMBL" id="LNAM01000046">
    <property type="protein sequence ID" value="KSV60072.1"/>
    <property type="molecule type" value="Genomic_DNA"/>
</dbReference>
<comment type="caution">
    <text evidence="3">The sequence shown here is derived from an EMBL/GenBank/DDBJ whole genome shotgun (WGS) entry which is preliminary data.</text>
</comment>
<dbReference type="RefSeq" id="WP_058351652.1">
    <property type="nucleotide sequence ID" value="NZ_CABMMD010000046.1"/>
</dbReference>
<dbReference type="Gene3D" id="3.40.630.40">
    <property type="entry name" value="Zn-dependent exopeptidases"/>
    <property type="match status" value="1"/>
</dbReference>